<dbReference type="EMBL" id="GGMR01009405">
    <property type="protein sequence ID" value="MBY22024.1"/>
    <property type="molecule type" value="Transcribed_RNA"/>
</dbReference>
<dbReference type="AlphaFoldDB" id="A0A2S2NY16"/>
<sequence>MGGLQNKKKSFLPKIYLENTAATFLDNLENNNPTATWEQVEQALRLEFEPTAQSHMLRTMLEKRKQLPDETTASYINDAENLCKRIDPNMSQSELTHTIMKGLKPEISRYVGILDNYNLDELKKNIRKYESIEFMINGNTIQSHDDIRAQITKEHINIIEDTKNKKQIDLLTAQMSKL</sequence>
<evidence type="ECO:0000313" key="2">
    <source>
        <dbReference type="EMBL" id="MBY22024.1"/>
    </source>
</evidence>
<gene>
    <name evidence="2" type="ORF">g.74634</name>
</gene>
<dbReference type="InterPro" id="IPR005162">
    <property type="entry name" value="Retrotrans_gag_dom"/>
</dbReference>
<organism evidence="2">
    <name type="scientific">Schizaphis graminum</name>
    <name type="common">Green bug aphid</name>
    <dbReference type="NCBI Taxonomy" id="13262"/>
    <lineage>
        <taxon>Eukaryota</taxon>
        <taxon>Metazoa</taxon>
        <taxon>Ecdysozoa</taxon>
        <taxon>Arthropoda</taxon>
        <taxon>Hexapoda</taxon>
        <taxon>Insecta</taxon>
        <taxon>Pterygota</taxon>
        <taxon>Neoptera</taxon>
        <taxon>Paraneoptera</taxon>
        <taxon>Hemiptera</taxon>
        <taxon>Sternorrhyncha</taxon>
        <taxon>Aphidomorpha</taxon>
        <taxon>Aphidoidea</taxon>
        <taxon>Aphididae</taxon>
        <taxon>Aphidini</taxon>
        <taxon>Schizaphis</taxon>
    </lineage>
</organism>
<dbReference type="PANTHER" id="PTHR33194">
    <property type="entry name" value="ZINC KNUCKLE DOMAINCONTAINING PROTEIN"/>
    <property type="match status" value="1"/>
</dbReference>
<protein>
    <recommendedName>
        <fullName evidence="1">Retrotransposon gag domain-containing protein</fullName>
    </recommendedName>
</protein>
<name>A0A2S2NY16_SCHGA</name>
<proteinExistence type="predicted"/>
<dbReference type="PANTHER" id="PTHR33194:SF4">
    <property type="entry name" value="CCHC-TYPE DOMAIN-CONTAINING PROTEIN"/>
    <property type="match status" value="1"/>
</dbReference>
<evidence type="ECO:0000259" key="1">
    <source>
        <dbReference type="Pfam" id="PF03732"/>
    </source>
</evidence>
<feature type="domain" description="Retrotransposon gag" evidence="1">
    <location>
        <begin position="15"/>
        <end position="105"/>
    </location>
</feature>
<accession>A0A2S2NY16</accession>
<dbReference type="Pfam" id="PF03732">
    <property type="entry name" value="Retrotrans_gag"/>
    <property type="match status" value="1"/>
</dbReference>
<reference evidence="2" key="1">
    <citation type="submission" date="2018-04" db="EMBL/GenBank/DDBJ databases">
        <title>Transcriptome of Schizaphis graminum biotype I.</title>
        <authorList>
            <person name="Scully E.D."/>
            <person name="Geib S.M."/>
            <person name="Palmer N.A."/>
            <person name="Koch K."/>
            <person name="Bradshaw J."/>
            <person name="Heng-Moss T."/>
            <person name="Sarath G."/>
        </authorList>
    </citation>
    <scope>NUCLEOTIDE SEQUENCE</scope>
</reference>